<keyword evidence="7" id="KW-0406">Ion transport</keyword>
<keyword evidence="5 11" id="KW-0067">ATP-binding</keyword>
<dbReference type="FunFam" id="3.40.50.300:FF:000425">
    <property type="entry name" value="Probable ABC transporter, ATP-binding subunit"/>
    <property type="match status" value="1"/>
</dbReference>
<dbReference type="InterPro" id="IPR003593">
    <property type="entry name" value="AAA+_ATPase"/>
</dbReference>
<keyword evidence="6" id="KW-0408">Iron</keyword>
<reference evidence="11 12" key="2">
    <citation type="submission" date="2019-01" db="EMBL/GenBank/DDBJ databases">
        <title>Hymenobacter humicola sp. nov., isolated from soils in Antarctica.</title>
        <authorList>
            <person name="Sedlacek I."/>
            <person name="Holochova P."/>
            <person name="Kralova S."/>
            <person name="Pantucek R."/>
            <person name="Stankova E."/>
            <person name="Vrbovska V."/>
            <person name="Kristofova L."/>
            <person name="Svec P."/>
            <person name="Busse H.-J."/>
        </authorList>
    </citation>
    <scope>NUCLEOTIDE SEQUENCE [LARGE SCALE GENOMIC DNA]</scope>
    <source>
        <strain evidence="11 12">CCM 8852</strain>
    </source>
</reference>
<protein>
    <submittedName>
        <fullName evidence="11">ATP-binding cassette domain-containing protein</fullName>
    </submittedName>
</protein>
<dbReference type="Gene3D" id="3.40.50.300">
    <property type="entry name" value="P-loop containing nucleotide triphosphate hydrolases"/>
    <property type="match status" value="1"/>
</dbReference>
<dbReference type="AlphaFoldDB" id="A0A418QXA1"/>
<evidence type="ECO:0000256" key="8">
    <source>
        <dbReference type="ARBA" id="ARBA00023136"/>
    </source>
</evidence>
<reference evidence="11 12" key="1">
    <citation type="submission" date="2018-09" db="EMBL/GenBank/DDBJ databases">
        <authorList>
            <person name="Zeman M."/>
            <person name="Pardy F."/>
        </authorList>
    </citation>
    <scope>NUCLEOTIDE SEQUENCE [LARGE SCALE GENOMIC DNA]</scope>
    <source>
        <strain evidence="11 12">CCM 8852</strain>
    </source>
</reference>
<evidence type="ECO:0000256" key="2">
    <source>
        <dbReference type="ARBA" id="ARBA00022475"/>
    </source>
</evidence>
<evidence type="ECO:0000256" key="7">
    <source>
        <dbReference type="ARBA" id="ARBA00023065"/>
    </source>
</evidence>
<dbReference type="CDD" id="cd03259">
    <property type="entry name" value="ABC_Carb_Solutes_like"/>
    <property type="match status" value="1"/>
</dbReference>
<dbReference type="RefSeq" id="WP_119655941.1">
    <property type="nucleotide sequence ID" value="NZ_JBHUOI010000010.1"/>
</dbReference>
<evidence type="ECO:0000256" key="4">
    <source>
        <dbReference type="ARBA" id="ARBA00022741"/>
    </source>
</evidence>
<dbReference type="InterPro" id="IPR003439">
    <property type="entry name" value="ABC_transporter-like_ATP-bd"/>
</dbReference>
<dbReference type="GO" id="GO:0015408">
    <property type="term" value="F:ABC-type ferric iron transporter activity"/>
    <property type="evidence" value="ECO:0007669"/>
    <property type="project" value="InterPro"/>
</dbReference>
<keyword evidence="12" id="KW-1185">Reference proteome</keyword>
<keyword evidence="2" id="KW-1003">Cell membrane</keyword>
<sequence>MLLVSHLSKHFHDQPVLRDISLRLAEGEVLAVLGRSGCGKTTLLKILAGLETPDTGTLTLHGQDLLPVPPNERQMVYLYQEPLLFPHLSVFENVAFGLRIRKVKEVEIKRQVTDLLAELELSEHAQKAPHQLSGGQRQRVSFGRALIIRPRLLLLDEPFGNLDAQTRTAMQELFGRVSRQHGITSIFVTHDSREALTVGSRLGYLERGVLTSFATVAEFIQDPRTNIAAELSFWENIQRTANPTPTPPQKGGALVLESKNLEN</sequence>
<gene>
    <name evidence="11" type="ORF">D0T11_11540</name>
</gene>
<dbReference type="InterPro" id="IPR027417">
    <property type="entry name" value="P-loop_NTPase"/>
</dbReference>
<dbReference type="EMBL" id="QYCN01000015">
    <property type="protein sequence ID" value="RIY09797.1"/>
    <property type="molecule type" value="Genomic_DNA"/>
</dbReference>
<evidence type="ECO:0000256" key="3">
    <source>
        <dbReference type="ARBA" id="ARBA00022496"/>
    </source>
</evidence>
<evidence type="ECO:0000256" key="6">
    <source>
        <dbReference type="ARBA" id="ARBA00023004"/>
    </source>
</evidence>
<evidence type="ECO:0000313" key="12">
    <source>
        <dbReference type="Proteomes" id="UP000284250"/>
    </source>
</evidence>
<feature type="region of interest" description="Disordered" evidence="9">
    <location>
        <begin position="241"/>
        <end position="263"/>
    </location>
</feature>
<evidence type="ECO:0000259" key="10">
    <source>
        <dbReference type="PROSITE" id="PS50893"/>
    </source>
</evidence>
<evidence type="ECO:0000256" key="1">
    <source>
        <dbReference type="ARBA" id="ARBA00022448"/>
    </source>
</evidence>
<dbReference type="Pfam" id="PF00005">
    <property type="entry name" value="ABC_tran"/>
    <property type="match status" value="1"/>
</dbReference>
<dbReference type="InterPro" id="IPR050093">
    <property type="entry name" value="ABC_SmlMolc_Importer"/>
</dbReference>
<dbReference type="SUPFAM" id="SSF52540">
    <property type="entry name" value="P-loop containing nucleoside triphosphate hydrolases"/>
    <property type="match status" value="1"/>
</dbReference>
<dbReference type="SMART" id="SM00382">
    <property type="entry name" value="AAA"/>
    <property type="match status" value="1"/>
</dbReference>
<dbReference type="GO" id="GO:0015697">
    <property type="term" value="P:quaternary ammonium group transport"/>
    <property type="evidence" value="ECO:0007669"/>
    <property type="project" value="UniProtKB-ARBA"/>
</dbReference>
<evidence type="ECO:0000256" key="9">
    <source>
        <dbReference type="SAM" id="MobiDB-lite"/>
    </source>
</evidence>
<evidence type="ECO:0000256" key="5">
    <source>
        <dbReference type="ARBA" id="ARBA00022840"/>
    </source>
</evidence>
<proteinExistence type="predicted"/>
<feature type="domain" description="ABC transporter" evidence="10">
    <location>
        <begin position="2"/>
        <end position="232"/>
    </location>
</feature>
<keyword evidence="1" id="KW-0813">Transport</keyword>
<dbReference type="GO" id="GO:0016020">
    <property type="term" value="C:membrane"/>
    <property type="evidence" value="ECO:0007669"/>
    <property type="project" value="InterPro"/>
</dbReference>
<dbReference type="OrthoDB" id="1115710at2"/>
<evidence type="ECO:0000313" key="11">
    <source>
        <dbReference type="EMBL" id="RIY09797.1"/>
    </source>
</evidence>
<dbReference type="Proteomes" id="UP000284250">
    <property type="component" value="Unassembled WGS sequence"/>
</dbReference>
<name>A0A418QXA1_9BACT</name>
<dbReference type="PROSITE" id="PS00211">
    <property type="entry name" value="ABC_TRANSPORTER_1"/>
    <property type="match status" value="1"/>
</dbReference>
<dbReference type="InterPro" id="IPR015853">
    <property type="entry name" value="ABC_transpr_FbpC"/>
</dbReference>
<comment type="caution">
    <text evidence="11">The sequence shown here is derived from an EMBL/GenBank/DDBJ whole genome shotgun (WGS) entry which is preliminary data.</text>
</comment>
<dbReference type="GO" id="GO:0005524">
    <property type="term" value="F:ATP binding"/>
    <property type="evidence" value="ECO:0007669"/>
    <property type="project" value="UniProtKB-KW"/>
</dbReference>
<keyword evidence="3" id="KW-0410">Iron transport</keyword>
<dbReference type="InterPro" id="IPR017871">
    <property type="entry name" value="ABC_transporter-like_CS"/>
</dbReference>
<accession>A0A418QXA1</accession>
<dbReference type="GO" id="GO:0016887">
    <property type="term" value="F:ATP hydrolysis activity"/>
    <property type="evidence" value="ECO:0007669"/>
    <property type="project" value="InterPro"/>
</dbReference>
<dbReference type="PROSITE" id="PS50893">
    <property type="entry name" value="ABC_TRANSPORTER_2"/>
    <property type="match status" value="1"/>
</dbReference>
<keyword evidence="8" id="KW-0472">Membrane</keyword>
<keyword evidence="4" id="KW-0547">Nucleotide-binding</keyword>
<organism evidence="11 12">
    <name type="scientific">Hymenobacter rubripertinctus</name>
    <dbReference type="NCBI Taxonomy" id="2029981"/>
    <lineage>
        <taxon>Bacteria</taxon>
        <taxon>Pseudomonadati</taxon>
        <taxon>Bacteroidota</taxon>
        <taxon>Cytophagia</taxon>
        <taxon>Cytophagales</taxon>
        <taxon>Hymenobacteraceae</taxon>
        <taxon>Hymenobacter</taxon>
    </lineage>
</organism>
<dbReference type="PANTHER" id="PTHR42781">
    <property type="entry name" value="SPERMIDINE/PUTRESCINE IMPORT ATP-BINDING PROTEIN POTA"/>
    <property type="match status" value="1"/>
</dbReference>
<dbReference type="PANTHER" id="PTHR42781:SF4">
    <property type="entry name" value="SPERMIDINE_PUTRESCINE IMPORT ATP-BINDING PROTEIN POTA"/>
    <property type="match status" value="1"/>
</dbReference>